<evidence type="ECO:0008006" key="6">
    <source>
        <dbReference type="Google" id="ProtNLM"/>
    </source>
</evidence>
<evidence type="ECO:0000256" key="1">
    <source>
        <dbReference type="SAM" id="Coils"/>
    </source>
</evidence>
<sequence>MIHKIWANDKQFKAVEFSAGLNVILAERTLESGQKDTRNGAGKTTLLNIVHFCLGADLHRLSLPKDELQDWEFYICLDLCGTTLTAKRSVSNAKIIEIIGDVSNLLIAPEKDSEGVIFYKNDDWRNLLGKCLFRIQDEASAKYAPSFRSLVSYFTRKGADAYTDPFKHFRNQKAYDMQINNAFLLGLNWLHASEAQEIREKESATKALNAAIKAGIGATQGELEAERVRIERELKQKSDALKSFNVHPQYKELQDQANQLTGEIHDLTNKALMFRRKLERYERAVSEEHMPDSGSVEKLFLEAGVHFADSIKRSLDEAKGFHKAIVQNRKLFLEAEASQLKNKLSSSDASIKAACDKRADILKLLETHGALEEFSILQERVIEKKSELEAIKSRIADIRDIAQHKKDIKASKIELETKLQRDYEQSRTDWESAVSLFNENSQALYDEPGNLIINTTDNGYKFDVEINKSSSEGVGKMKIFCYDLMLVELMRQRDGIDFLFHDSSIFDGVDSRQRALALMHAHRKGLECNFQYTCALNSDMIPSDDFAEGFELDKFVRLTLKDQKPEDAALGFHFELAKKV</sequence>
<gene>
    <name evidence="4" type="ORF">GCM10025791_18500</name>
</gene>
<dbReference type="AlphaFoldDB" id="A0AAV3U1C8"/>
<feature type="domain" description="Rad50/SbcC-type AAA" evidence="3">
    <location>
        <begin position="15"/>
        <end position="268"/>
    </location>
</feature>
<name>A0AAV3U1C8_9ALTE</name>
<comment type="caution">
    <text evidence="4">The sequence shown here is derived from an EMBL/GenBank/DDBJ whole genome shotgun (WGS) entry which is preliminary data.</text>
</comment>
<evidence type="ECO:0000259" key="3">
    <source>
        <dbReference type="Pfam" id="PF13476"/>
    </source>
</evidence>
<organism evidence="4 5">
    <name type="scientific">Halioxenophilus aromaticivorans</name>
    <dbReference type="NCBI Taxonomy" id="1306992"/>
    <lineage>
        <taxon>Bacteria</taxon>
        <taxon>Pseudomonadati</taxon>
        <taxon>Pseudomonadota</taxon>
        <taxon>Gammaproteobacteria</taxon>
        <taxon>Alteromonadales</taxon>
        <taxon>Alteromonadaceae</taxon>
        <taxon>Halioxenophilus</taxon>
    </lineage>
</organism>
<dbReference type="Pfam" id="PF10088">
    <property type="entry name" value="DUF2326"/>
    <property type="match status" value="1"/>
</dbReference>
<evidence type="ECO:0000259" key="2">
    <source>
        <dbReference type="Pfam" id="PF10088"/>
    </source>
</evidence>
<protein>
    <recommendedName>
        <fullName evidence="6">DUF2326 domain-containing protein</fullName>
    </recommendedName>
</protein>
<dbReference type="Proteomes" id="UP001409585">
    <property type="component" value="Unassembled WGS sequence"/>
</dbReference>
<dbReference type="InterPro" id="IPR027417">
    <property type="entry name" value="P-loop_NTPase"/>
</dbReference>
<dbReference type="Gene3D" id="3.40.50.300">
    <property type="entry name" value="P-loop containing nucleotide triphosphate hydrolases"/>
    <property type="match status" value="1"/>
</dbReference>
<dbReference type="EMBL" id="BAABLX010000011">
    <property type="protein sequence ID" value="GAA4940491.1"/>
    <property type="molecule type" value="Genomic_DNA"/>
</dbReference>
<proteinExistence type="predicted"/>
<feature type="coiled-coil region" evidence="1">
    <location>
        <begin position="220"/>
        <end position="284"/>
    </location>
</feature>
<dbReference type="InterPro" id="IPR018760">
    <property type="entry name" value="DUF2326"/>
</dbReference>
<dbReference type="InterPro" id="IPR038729">
    <property type="entry name" value="Rad50/SbcC_AAA"/>
</dbReference>
<dbReference type="SUPFAM" id="SSF52540">
    <property type="entry name" value="P-loop containing nucleoside triphosphate hydrolases"/>
    <property type="match status" value="1"/>
</dbReference>
<dbReference type="Pfam" id="PF13476">
    <property type="entry name" value="AAA_23"/>
    <property type="match status" value="1"/>
</dbReference>
<feature type="domain" description="DUF2326" evidence="2">
    <location>
        <begin position="441"/>
        <end position="574"/>
    </location>
</feature>
<reference evidence="5" key="1">
    <citation type="journal article" date="2019" name="Int. J. Syst. Evol. Microbiol.">
        <title>The Global Catalogue of Microorganisms (GCM) 10K type strain sequencing project: providing services to taxonomists for standard genome sequencing and annotation.</title>
        <authorList>
            <consortium name="The Broad Institute Genomics Platform"/>
            <consortium name="The Broad Institute Genome Sequencing Center for Infectious Disease"/>
            <person name="Wu L."/>
            <person name="Ma J."/>
        </authorList>
    </citation>
    <scope>NUCLEOTIDE SEQUENCE [LARGE SCALE GENOMIC DNA]</scope>
    <source>
        <strain evidence="5">JCM 19134</strain>
    </source>
</reference>
<evidence type="ECO:0000313" key="4">
    <source>
        <dbReference type="EMBL" id="GAA4940491.1"/>
    </source>
</evidence>
<accession>A0AAV3U1C8</accession>
<evidence type="ECO:0000313" key="5">
    <source>
        <dbReference type="Proteomes" id="UP001409585"/>
    </source>
</evidence>
<keyword evidence="5" id="KW-1185">Reference proteome</keyword>
<keyword evidence="1" id="KW-0175">Coiled coil</keyword>
<dbReference type="RefSeq" id="WP_345420581.1">
    <property type="nucleotide sequence ID" value="NZ_AP031496.1"/>
</dbReference>